<comment type="caution">
    <text evidence="2">The sequence shown here is derived from an EMBL/GenBank/DDBJ whole genome shotgun (WGS) entry which is preliminary data.</text>
</comment>
<protein>
    <recommendedName>
        <fullName evidence="1">TarS C-terminal domain-containing protein</fullName>
    </recommendedName>
</protein>
<evidence type="ECO:0000313" key="2">
    <source>
        <dbReference type="EMBL" id="GGH76604.1"/>
    </source>
</evidence>
<dbReference type="EMBL" id="BMFV01000003">
    <property type="protein sequence ID" value="GGH76604.1"/>
    <property type="molecule type" value="Genomic_DNA"/>
</dbReference>
<reference evidence="2" key="2">
    <citation type="submission" date="2020-09" db="EMBL/GenBank/DDBJ databases">
        <authorList>
            <person name="Sun Q."/>
            <person name="Zhou Y."/>
        </authorList>
    </citation>
    <scope>NUCLEOTIDE SEQUENCE</scope>
    <source>
        <strain evidence="2">CGMCC 1.12777</strain>
    </source>
</reference>
<accession>A0A8J2ZTR5</accession>
<feature type="domain" description="TarS C-terminal" evidence="1">
    <location>
        <begin position="1"/>
        <end position="128"/>
    </location>
</feature>
<keyword evidence="3" id="KW-1185">Reference proteome</keyword>
<dbReference type="RefSeq" id="WP_188496032.1">
    <property type="nucleotide sequence ID" value="NZ_BMFV01000003.1"/>
</dbReference>
<proteinExistence type="predicted"/>
<dbReference type="InterPro" id="IPR041038">
    <property type="entry name" value="TarS_C1"/>
</dbReference>
<organism evidence="2 3">
    <name type="scientific">Pullulanibacillus pueri</name>
    <dbReference type="NCBI Taxonomy" id="1437324"/>
    <lineage>
        <taxon>Bacteria</taxon>
        <taxon>Bacillati</taxon>
        <taxon>Bacillota</taxon>
        <taxon>Bacilli</taxon>
        <taxon>Bacillales</taxon>
        <taxon>Sporolactobacillaceae</taxon>
        <taxon>Pullulanibacillus</taxon>
    </lineage>
</organism>
<reference evidence="2" key="1">
    <citation type="journal article" date="2014" name="Int. J. Syst. Evol. Microbiol.">
        <title>Complete genome sequence of Corynebacterium casei LMG S-19264T (=DSM 44701T), isolated from a smear-ripened cheese.</title>
        <authorList>
            <consortium name="US DOE Joint Genome Institute (JGI-PGF)"/>
            <person name="Walter F."/>
            <person name="Albersmeier A."/>
            <person name="Kalinowski J."/>
            <person name="Ruckert C."/>
        </authorList>
    </citation>
    <scope>NUCLEOTIDE SEQUENCE</scope>
    <source>
        <strain evidence="2">CGMCC 1.12777</strain>
    </source>
</reference>
<dbReference type="Proteomes" id="UP000656813">
    <property type="component" value="Unassembled WGS sequence"/>
</dbReference>
<evidence type="ECO:0000259" key="1">
    <source>
        <dbReference type="Pfam" id="PF18674"/>
    </source>
</evidence>
<name>A0A8J2ZTR5_9BACL</name>
<dbReference type="AlphaFoldDB" id="A0A8J2ZTR5"/>
<evidence type="ECO:0000313" key="3">
    <source>
        <dbReference type="Proteomes" id="UP000656813"/>
    </source>
</evidence>
<sequence length="134" mass="15532">MEFKKNSFRITGQISHKLLPGHGQSITLLLRHRTNNKMQIFSVNNSIFNYGFDFTIFYKEFVFDESTIGVWDVFILSDYNGYVVEKRIGSQRNGDYKNVLGKVVFSSFGQYFSAKPYFTTPYGNLSFDTCLIEV</sequence>
<gene>
    <name evidence="2" type="ORF">GCM10007096_07280</name>
</gene>
<dbReference type="Pfam" id="PF18674">
    <property type="entry name" value="TarS_C1"/>
    <property type="match status" value="1"/>
</dbReference>